<dbReference type="EMBL" id="LBMM01006462">
    <property type="protein sequence ID" value="KMQ90598.1"/>
    <property type="molecule type" value="Genomic_DNA"/>
</dbReference>
<gene>
    <name evidence="4" type="ORF">RF55_9623</name>
</gene>
<dbReference type="Gene3D" id="4.10.60.10">
    <property type="entry name" value="Zinc finger, CCHC-type"/>
    <property type="match status" value="1"/>
</dbReference>
<feature type="domain" description="CCHC-type" evidence="3">
    <location>
        <begin position="67"/>
        <end position="81"/>
    </location>
</feature>
<name>A0A0J7KJL0_LASNI</name>
<dbReference type="PaxDb" id="67767-A0A0J7KJL0"/>
<dbReference type="GO" id="GO:0003676">
    <property type="term" value="F:nucleic acid binding"/>
    <property type="evidence" value="ECO:0007669"/>
    <property type="project" value="InterPro"/>
</dbReference>
<keyword evidence="1" id="KW-0863">Zinc-finger</keyword>
<accession>A0A0J7KJL0</accession>
<evidence type="ECO:0000259" key="3">
    <source>
        <dbReference type="PROSITE" id="PS50158"/>
    </source>
</evidence>
<evidence type="ECO:0000313" key="5">
    <source>
        <dbReference type="Proteomes" id="UP000036403"/>
    </source>
</evidence>
<evidence type="ECO:0000313" key="4">
    <source>
        <dbReference type="EMBL" id="KMQ90598.1"/>
    </source>
</evidence>
<comment type="caution">
    <text evidence="4">The sequence shown here is derived from an EMBL/GenBank/DDBJ whole genome shotgun (WGS) entry which is preliminary data.</text>
</comment>
<feature type="region of interest" description="Disordered" evidence="2">
    <location>
        <begin position="39"/>
        <end position="65"/>
    </location>
</feature>
<keyword evidence="1" id="KW-0479">Metal-binding</keyword>
<reference evidence="4 5" key="1">
    <citation type="submission" date="2015-04" db="EMBL/GenBank/DDBJ databases">
        <title>Lasius niger genome sequencing.</title>
        <authorList>
            <person name="Konorov E.A."/>
            <person name="Nikitin M.A."/>
            <person name="Kirill M.V."/>
            <person name="Chang P."/>
        </authorList>
    </citation>
    <scope>NUCLEOTIDE SEQUENCE [LARGE SCALE GENOMIC DNA]</scope>
    <source>
        <tissue evidence="4">Whole</tissue>
    </source>
</reference>
<evidence type="ECO:0000256" key="2">
    <source>
        <dbReference type="SAM" id="MobiDB-lite"/>
    </source>
</evidence>
<dbReference type="SMART" id="SM00343">
    <property type="entry name" value="ZnF_C2HC"/>
    <property type="match status" value="1"/>
</dbReference>
<dbReference type="SUPFAM" id="SSF57756">
    <property type="entry name" value="Retrovirus zinc finger-like domains"/>
    <property type="match status" value="1"/>
</dbReference>
<dbReference type="AlphaFoldDB" id="A0A0J7KJL0"/>
<keyword evidence="1" id="KW-0862">Zinc</keyword>
<dbReference type="Proteomes" id="UP000036403">
    <property type="component" value="Unassembled WGS sequence"/>
</dbReference>
<dbReference type="PROSITE" id="PS50158">
    <property type="entry name" value="ZF_CCHC"/>
    <property type="match status" value="1"/>
</dbReference>
<evidence type="ECO:0000256" key="1">
    <source>
        <dbReference type="PROSITE-ProRule" id="PRU00047"/>
    </source>
</evidence>
<proteinExistence type="predicted"/>
<protein>
    <submittedName>
        <fullName evidence="4">Gag protein</fullName>
    </submittedName>
</protein>
<feature type="region of interest" description="Disordered" evidence="2">
    <location>
        <begin position="83"/>
        <end position="111"/>
    </location>
</feature>
<dbReference type="OrthoDB" id="5874850at2759"/>
<dbReference type="GO" id="GO:0008270">
    <property type="term" value="F:zinc ion binding"/>
    <property type="evidence" value="ECO:0007669"/>
    <property type="project" value="UniProtKB-KW"/>
</dbReference>
<dbReference type="InterPro" id="IPR036875">
    <property type="entry name" value="Znf_CCHC_sf"/>
</dbReference>
<dbReference type="InterPro" id="IPR001878">
    <property type="entry name" value="Znf_CCHC"/>
</dbReference>
<keyword evidence="5" id="KW-1185">Reference proteome</keyword>
<organism evidence="4 5">
    <name type="scientific">Lasius niger</name>
    <name type="common">Black garden ant</name>
    <dbReference type="NCBI Taxonomy" id="67767"/>
    <lineage>
        <taxon>Eukaryota</taxon>
        <taxon>Metazoa</taxon>
        <taxon>Ecdysozoa</taxon>
        <taxon>Arthropoda</taxon>
        <taxon>Hexapoda</taxon>
        <taxon>Insecta</taxon>
        <taxon>Pterygota</taxon>
        <taxon>Neoptera</taxon>
        <taxon>Endopterygota</taxon>
        <taxon>Hymenoptera</taxon>
        <taxon>Apocrita</taxon>
        <taxon>Aculeata</taxon>
        <taxon>Formicoidea</taxon>
        <taxon>Formicidae</taxon>
        <taxon>Formicinae</taxon>
        <taxon>Lasius</taxon>
        <taxon>Lasius</taxon>
    </lineage>
</organism>
<sequence>MKVDRLLEKMDIMFNQPLSRLERKRLFESRVWVRREGPGLKSFGPRIASPRKASKDGPKPGTRGLVRCYQCDKVGHYAKDCLDGNRKRKESSRDKKIGQDSRRADRQVKPG</sequence>
<dbReference type="Pfam" id="PF00098">
    <property type="entry name" value="zf-CCHC"/>
    <property type="match status" value="1"/>
</dbReference>